<dbReference type="InterPro" id="IPR001932">
    <property type="entry name" value="PPM-type_phosphatase-like_dom"/>
</dbReference>
<dbReference type="GO" id="GO:0004722">
    <property type="term" value="F:protein serine/threonine phosphatase activity"/>
    <property type="evidence" value="ECO:0007669"/>
    <property type="project" value="InterPro"/>
</dbReference>
<name>E2ZCK0_9FIRM</name>
<dbReference type="EMBL" id="AECS01000037">
    <property type="protein sequence ID" value="EFQ04187.1"/>
    <property type="molecule type" value="Genomic_DNA"/>
</dbReference>
<dbReference type="InterPro" id="IPR015655">
    <property type="entry name" value="PP2C"/>
</dbReference>
<dbReference type="SMART" id="SM00332">
    <property type="entry name" value="PP2Cc"/>
    <property type="match status" value="1"/>
</dbReference>
<protein>
    <recommendedName>
        <fullName evidence="1">PPM-type phosphatase domain-containing protein</fullName>
    </recommendedName>
</protein>
<evidence type="ECO:0000313" key="2">
    <source>
        <dbReference type="EMBL" id="EFQ04187.1"/>
    </source>
</evidence>
<dbReference type="Proteomes" id="UP000003195">
    <property type="component" value="Unassembled WGS sequence"/>
</dbReference>
<dbReference type="PROSITE" id="PS51746">
    <property type="entry name" value="PPM_2"/>
    <property type="match status" value="1"/>
</dbReference>
<dbReference type="PANTHER" id="PTHR47992">
    <property type="entry name" value="PROTEIN PHOSPHATASE"/>
    <property type="match status" value="1"/>
</dbReference>
<dbReference type="CDD" id="cd00143">
    <property type="entry name" value="PP2Cc"/>
    <property type="match status" value="1"/>
</dbReference>
<gene>
    <name evidence="2" type="ORF">HMPREF9429_01372</name>
</gene>
<dbReference type="Pfam" id="PF13672">
    <property type="entry name" value="PP2C_2"/>
    <property type="match status" value="1"/>
</dbReference>
<dbReference type="SUPFAM" id="SSF81606">
    <property type="entry name" value="PP2C-like"/>
    <property type="match status" value="1"/>
</dbReference>
<proteinExistence type="predicted"/>
<feature type="domain" description="PPM-type phosphatase" evidence="1">
    <location>
        <begin position="1"/>
        <end position="207"/>
    </location>
</feature>
<organism evidence="2 3">
    <name type="scientific">Megasphaera micronuciformis F0359</name>
    <dbReference type="NCBI Taxonomy" id="706434"/>
    <lineage>
        <taxon>Bacteria</taxon>
        <taxon>Bacillati</taxon>
        <taxon>Bacillota</taxon>
        <taxon>Negativicutes</taxon>
        <taxon>Veillonellales</taxon>
        <taxon>Veillonellaceae</taxon>
        <taxon>Megasphaera</taxon>
    </lineage>
</organism>
<dbReference type="SMART" id="SM00331">
    <property type="entry name" value="PP2C_SIG"/>
    <property type="match status" value="1"/>
</dbReference>
<accession>E2ZCK0</accession>
<comment type="caution">
    <text evidence="2">The sequence shown here is derived from an EMBL/GenBank/DDBJ whole genome shotgun (WGS) entry which is preliminary data.</text>
</comment>
<dbReference type="AlphaFoldDB" id="E2ZCK0"/>
<dbReference type="Gene3D" id="3.60.40.10">
    <property type="entry name" value="PPM-type phosphatase domain"/>
    <property type="match status" value="1"/>
</dbReference>
<keyword evidence="3" id="KW-1185">Reference proteome</keyword>
<evidence type="ECO:0000259" key="1">
    <source>
        <dbReference type="PROSITE" id="PS51746"/>
    </source>
</evidence>
<sequence>MVVADGMGGYVGGEIASRTAVKSVAYYFSNYTHASTEQLTKAIAYANDCIISKIIIDPSLEGMGTTLSLLSLVDSTAYWAHVGDSRIYLYRKGMLKQITTDHTVIHELIEDHSITTDEAEKHPQRHVLTRAVGVEKQLEIDSGSFTVMKGDRILLCSDGLSAALSEEEIASYLSHSEKTERQTVKDLFSRIYDEGAPDNATVVLKTV</sequence>
<dbReference type="HOGENOM" id="CLU_034545_3_2_9"/>
<dbReference type="STRING" id="706434.HMPREF9429_01372"/>
<dbReference type="InterPro" id="IPR036457">
    <property type="entry name" value="PPM-type-like_dom_sf"/>
</dbReference>
<dbReference type="eggNOG" id="COG0631">
    <property type="taxonomic scope" value="Bacteria"/>
</dbReference>
<reference evidence="2 3" key="1">
    <citation type="submission" date="2010-08" db="EMBL/GenBank/DDBJ databases">
        <authorList>
            <person name="Weinstock G."/>
            <person name="Sodergren E."/>
            <person name="Clifton S."/>
            <person name="Fulton L."/>
            <person name="Fulton B."/>
            <person name="Courtney L."/>
            <person name="Fronick C."/>
            <person name="Harrison M."/>
            <person name="Strong C."/>
            <person name="Farmer C."/>
            <person name="Delahaunty K."/>
            <person name="Markovic C."/>
            <person name="Hall O."/>
            <person name="Minx P."/>
            <person name="Tomlinson C."/>
            <person name="Mitreva M."/>
            <person name="Hou S."/>
            <person name="Chen J."/>
            <person name="Wollam A."/>
            <person name="Pepin K.H."/>
            <person name="Johnson M."/>
            <person name="Bhonagiri V."/>
            <person name="Zhang X."/>
            <person name="Suruliraj S."/>
            <person name="Warren W."/>
            <person name="Chinwalla A."/>
            <person name="Mardis E.R."/>
            <person name="Wilson R.K."/>
        </authorList>
    </citation>
    <scope>NUCLEOTIDE SEQUENCE [LARGE SCALE GENOMIC DNA]</scope>
    <source>
        <strain evidence="2 3">F0359</strain>
    </source>
</reference>
<evidence type="ECO:0000313" key="3">
    <source>
        <dbReference type="Proteomes" id="UP000003195"/>
    </source>
</evidence>